<protein>
    <recommendedName>
        <fullName evidence="4">YbbR-like protein</fullName>
    </recommendedName>
</protein>
<evidence type="ECO:0008006" key="4">
    <source>
        <dbReference type="Google" id="ProtNLM"/>
    </source>
</evidence>
<dbReference type="Gene3D" id="2.170.120.30">
    <property type="match status" value="2"/>
</dbReference>
<accession>A0A1Y3U9X7</accession>
<proteinExistence type="predicted"/>
<evidence type="ECO:0000256" key="1">
    <source>
        <dbReference type="SAM" id="Phobius"/>
    </source>
</evidence>
<sequence length="425" mass="45063">MKRFQELLMKDLGWKLLSVAIATTMWFMVISINQPIDTRSYSTTLQLVGEETLTARGLTVANREDLTNTKVSIKVKAQRTALDRLSQRQADLISASVDLSDLTYAQDGDTITLPVDTSVGGGATGYTVESKVPGSVEIQVETLAAKEFPLEVSLNGEVTEGTHLSTPKLIPETIMVKGAKSAVDSVVAVRLSVNAADAVQQMDLQVKPVAYDKDGNTVNGVTFSVDTVTVSYSLNEAKQVPVQVSVTGSLADGYHLGEITCTPKTVSVIGAKEDLDKLNVISLDQIDVSGATSSISHTFQLSDYLPEGVKLEEGSSAVVQVLVHVDRGEEKTVTVSSDQIHLTNGQDGYQYHLPDSISVSINGEASQLAAVEGSDLSGQVDVSALTEGEHTVSIDWNLPSGITADSSTVTIEVTAVGGDESDTES</sequence>
<evidence type="ECO:0000313" key="3">
    <source>
        <dbReference type="Proteomes" id="UP000195455"/>
    </source>
</evidence>
<organism evidence="2 3">
    <name type="scientific">Anaerotignum lactatifermentans</name>
    <dbReference type="NCBI Taxonomy" id="160404"/>
    <lineage>
        <taxon>Bacteria</taxon>
        <taxon>Bacillati</taxon>
        <taxon>Bacillota</taxon>
        <taxon>Clostridia</taxon>
        <taxon>Lachnospirales</taxon>
        <taxon>Anaerotignaceae</taxon>
        <taxon>Anaerotignum</taxon>
    </lineage>
</organism>
<dbReference type="EMBL" id="NFHM01000001">
    <property type="protein sequence ID" value="OUN45544.1"/>
    <property type="molecule type" value="Genomic_DNA"/>
</dbReference>
<dbReference type="InterPro" id="IPR012505">
    <property type="entry name" value="YbbR"/>
</dbReference>
<dbReference type="Gene3D" id="2.170.120.40">
    <property type="entry name" value="YbbR-like domain"/>
    <property type="match status" value="2"/>
</dbReference>
<dbReference type="PANTHER" id="PTHR37804:SF1">
    <property type="entry name" value="CDAA REGULATORY PROTEIN CDAR"/>
    <property type="match status" value="1"/>
</dbReference>
<comment type="caution">
    <text evidence="2">The sequence shown here is derived from an EMBL/GenBank/DDBJ whole genome shotgun (WGS) entry which is preliminary data.</text>
</comment>
<keyword evidence="1" id="KW-0472">Membrane</keyword>
<feature type="transmembrane region" description="Helical" evidence="1">
    <location>
        <begin position="12"/>
        <end position="32"/>
    </location>
</feature>
<dbReference type="RefSeq" id="WP_087988316.1">
    <property type="nucleotide sequence ID" value="NZ_JAUUMJ010000052.1"/>
</dbReference>
<dbReference type="InterPro" id="IPR053154">
    <property type="entry name" value="c-di-AMP_regulator"/>
</dbReference>
<dbReference type="Proteomes" id="UP000195455">
    <property type="component" value="Unassembled WGS sequence"/>
</dbReference>
<dbReference type="AlphaFoldDB" id="A0A1Y3U9X7"/>
<keyword evidence="1" id="KW-0812">Transmembrane</keyword>
<keyword evidence="1" id="KW-1133">Transmembrane helix</keyword>
<dbReference type="PANTHER" id="PTHR37804">
    <property type="entry name" value="CDAA REGULATORY PROTEIN CDAR"/>
    <property type="match status" value="1"/>
</dbReference>
<evidence type="ECO:0000313" key="2">
    <source>
        <dbReference type="EMBL" id="OUN45544.1"/>
    </source>
</evidence>
<dbReference type="Pfam" id="PF07949">
    <property type="entry name" value="YbbR"/>
    <property type="match status" value="2"/>
</dbReference>
<name>A0A1Y3U9X7_9FIRM</name>
<gene>
    <name evidence="2" type="ORF">B5G26_00495</name>
</gene>
<reference evidence="3" key="1">
    <citation type="submission" date="2017-04" db="EMBL/GenBank/DDBJ databases">
        <title>Function of individual gut microbiota members based on whole genome sequencing of pure cultures obtained from chicken caecum.</title>
        <authorList>
            <person name="Medvecky M."/>
            <person name="Cejkova D."/>
            <person name="Polansky O."/>
            <person name="Karasova D."/>
            <person name="Kubasova T."/>
            <person name="Cizek A."/>
            <person name="Rychlik I."/>
        </authorList>
    </citation>
    <scope>NUCLEOTIDE SEQUENCE [LARGE SCALE GENOMIC DNA]</scope>
    <source>
        <strain evidence="3">An75</strain>
    </source>
</reference>